<dbReference type="KEGG" id="tng:GSTEN00022013G001"/>
<dbReference type="Gene3D" id="3.40.50.1440">
    <property type="entry name" value="Tubulin/FtsZ, GTPase domain"/>
    <property type="match status" value="1"/>
</dbReference>
<dbReference type="Pfam" id="PF00091">
    <property type="entry name" value="Tubulin"/>
    <property type="match status" value="1"/>
</dbReference>
<evidence type="ECO:0000256" key="2">
    <source>
        <dbReference type="ARBA" id="ARBA00022490"/>
    </source>
</evidence>
<name>Q4S982_TETNG</name>
<comment type="subcellular location">
    <subcellularLocation>
        <location evidence="1">Cytoplasm</location>
    </subcellularLocation>
</comment>
<dbReference type="SUPFAM" id="SSF52490">
    <property type="entry name" value="Tubulin nucleotide-binding domain-like"/>
    <property type="match status" value="1"/>
</dbReference>
<evidence type="ECO:0000256" key="1">
    <source>
        <dbReference type="ARBA" id="ARBA00004496"/>
    </source>
</evidence>
<evidence type="ECO:0000259" key="3">
    <source>
        <dbReference type="Pfam" id="PF00091"/>
    </source>
</evidence>
<protein>
    <submittedName>
        <fullName evidence="4">(spotted green pufferfish) hypothetical protein</fullName>
    </submittedName>
</protein>
<evidence type="ECO:0000313" key="4">
    <source>
        <dbReference type="EMBL" id="CAG02800.1"/>
    </source>
</evidence>
<reference evidence="4" key="1">
    <citation type="journal article" date="2004" name="Nature">
        <title>Genome duplication in the teleost fish Tetraodon nigroviridis reveals the early vertebrate proto-karyotype.</title>
        <authorList>
            <person name="Jaillon O."/>
            <person name="Aury J.-M."/>
            <person name="Brunet F."/>
            <person name="Petit J.-L."/>
            <person name="Stange-Thomann N."/>
            <person name="Mauceli E."/>
            <person name="Bouneau L."/>
            <person name="Fischer C."/>
            <person name="Ozouf-Costaz C."/>
            <person name="Bernot A."/>
            <person name="Nicaud S."/>
            <person name="Jaffe D."/>
            <person name="Fisher S."/>
            <person name="Lutfalla G."/>
            <person name="Dossat C."/>
            <person name="Segurens B."/>
            <person name="Dasilva C."/>
            <person name="Salanoubat M."/>
            <person name="Levy M."/>
            <person name="Boudet N."/>
            <person name="Castellano S."/>
            <person name="Anthouard V."/>
            <person name="Jubin C."/>
            <person name="Castelli V."/>
            <person name="Katinka M."/>
            <person name="Vacherie B."/>
            <person name="Biemont C."/>
            <person name="Skalli Z."/>
            <person name="Cattolico L."/>
            <person name="Poulain J."/>
            <person name="De Berardinis V."/>
            <person name="Cruaud C."/>
            <person name="Duprat S."/>
            <person name="Brottier P."/>
            <person name="Coutanceau J.-P."/>
            <person name="Gouzy J."/>
            <person name="Parra G."/>
            <person name="Lardier G."/>
            <person name="Chapple C."/>
            <person name="McKernan K.J."/>
            <person name="McEwan P."/>
            <person name="Bosak S."/>
            <person name="Kellis M."/>
            <person name="Volff J.-N."/>
            <person name="Guigo R."/>
            <person name="Zody M.C."/>
            <person name="Mesirov J."/>
            <person name="Lindblad-Toh K."/>
            <person name="Birren B."/>
            <person name="Nusbaum C."/>
            <person name="Kahn D."/>
            <person name="Robinson-Rechavi M."/>
            <person name="Laudet V."/>
            <person name="Schachter V."/>
            <person name="Quetier F."/>
            <person name="Saurin W."/>
            <person name="Scarpelli C."/>
            <person name="Wincker P."/>
            <person name="Lander E.S."/>
            <person name="Weissenbach J."/>
            <person name="Roest Crollius H."/>
        </authorList>
    </citation>
    <scope>NUCLEOTIDE SEQUENCE [LARGE SCALE GENOMIC DNA]</scope>
</reference>
<sequence length="97" mass="11148">MPREIITLQLGQCGNQIGFEFWKQLCAEHGISPEGIVEDFATEGTDRKERVLLSGDLFKPRQFLLPFSHPHRATNHTFLSRSYWLISPVICKAVVRH</sequence>
<dbReference type="OrthoDB" id="9554366at2759"/>
<accession>Q4S982</accession>
<dbReference type="GO" id="GO:0005737">
    <property type="term" value="C:cytoplasm"/>
    <property type="evidence" value="ECO:0007669"/>
    <property type="project" value="UniProtKB-SubCell"/>
</dbReference>
<keyword evidence="2" id="KW-0963">Cytoplasm</keyword>
<dbReference type="InterPro" id="IPR003008">
    <property type="entry name" value="Tubulin_FtsZ_GTPase"/>
</dbReference>
<dbReference type="EMBL" id="CAAE01014700">
    <property type="protein sequence ID" value="CAG02800.1"/>
    <property type="molecule type" value="Genomic_DNA"/>
</dbReference>
<proteinExistence type="predicted"/>
<dbReference type="AlphaFoldDB" id="Q4S982"/>
<reference evidence="4" key="2">
    <citation type="submission" date="2004-02" db="EMBL/GenBank/DDBJ databases">
        <authorList>
            <consortium name="Genoscope"/>
            <consortium name="Whitehead Institute Centre for Genome Research"/>
        </authorList>
    </citation>
    <scope>NUCLEOTIDE SEQUENCE</scope>
</reference>
<gene>
    <name evidence="4" type="ORF">GSTENG00022013001</name>
</gene>
<dbReference type="InterPro" id="IPR036525">
    <property type="entry name" value="Tubulin/FtsZ_GTPase_sf"/>
</dbReference>
<organism evidence="4">
    <name type="scientific">Tetraodon nigroviridis</name>
    <name type="common">Spotted green pufferfish</name>
    <name type="synonym">Chelonodon nigroviridis</name>
    <dbReference type="NCBI Taxonomy" id="99883"/>
    <lineage>
        <taxon>Eukaryota</taxon>
        <taxon>Metazoa</taxon>
        <taxon>Chordata</taxon>
        <taxon>Craniata</taxon>
        <taxon>Vertebrata</taxon>
        <taxon>Euteleostomi</taxon>
        <taxon>Actinopterygii</taxon>
        <taxon>Neopterygii</taxon>
        <taxon>Teleostei</taxon>
        <taxon>Neoteleostei</taxon>
        <taxon>Acanthomorphata</taxon>
        <taxon>Eupercaria</taxon>
        <taxon>Tetraodontiformes</taxon>
        <taxon>Tetradontoidea</taxon>
        <taxon>Tetraodontidae</taxon>
        <taxon>Tetraodon</taxon>
    </lineage>
</organism>
<feature type="domain" description="Tubulin/FtsZ GTPase" evidence="3">
    <location>
        <begin position="4"/>
        <end position="34"/>
    </location>
</feature>
<comment type="caution">
    <text evidence="4">The sequence shown here is derived from an EMBL/GenBank/DDBJ whole genome shotgun (WGS) entry which is preliminary data.</text>
</comment>
<dbReference type="GO" id="GO:0005525">
    <property type="term" value="F:GTP binding"/>
    <property type="evidence" value="ECO:0007669"/>
    <property type="project" value="InterPro"/>
</dbReference>